<dbReference type="RefSeq" id="WP_337696642.1">
    <property type="nucleotide sequence ID" value="NZ_JBBEGN010000010.1"/>
</dbReference>
<feature type="compositionally biased region" description="Low complexity" evidence="1">
    <location>
        <begin position="1"/>
        <end position="29"/>
    </location>
</feature>
<keyword evidence="3" id="KW-1185">Reference proteome</keyword>
<evidence type="ECO:0000256" key="1">
    <source>
        <dbReference type="SAM" id="MobiDB-lite"/>
    </source>
</evidence>
<feature type="region of interest" description="Disordered" evidence="1">
    <location>
        <begin position="127"/>
        <end position="146"/>
    </location>
</feature>
<dbReference type="EMBL" id="JBBEGN010000010">
    <property type="protein sequence ID" value="MEJ2870074.1"/>
    <property type="molecule type" value="Genomic_DNA"/>
</dbReference>
<feature type="region of interest" description="Disordered" evidence="1">
    <location>
        <begin position="1"/>
        <end position="40"/>
    </location>
</feature>
<accession>A0ABU8MSY0</accession>
<reference evidence="2 3" key="1">
    <citation type="submission" date="2024-03" db="EMBL/GenBank/DDBJ databases">
        <title>Actinomycetospora sp. OC33-EN08, a novel actinomycete isolated from wild orchid (Aerides multiflora).</title>
        <authorList>
            <person name="Suriyachadkun C."/>
        </authorList>
    </citation>
    <scope>NUCLEOTIDE SEQUENCE [LARGE SCALE GENOMIC DNA]</scope>
    <source>
        <strain evidence="2 3">OC33-EN08</strain>
    </source>
</reference>
<evidence type="ECO:0000313" key="2">
    <source>
        <dbReference type="EMBL" id="MEJ2870074.1"/>
    </source>
</evidence>
<gene>
    <name evidence="2" type="ORF">WCD74_20060</name>
</gene>
<organism evidence="2 3">
    <name type="scientific">Actinomycetospora aurantiaca</name>
    <dbReference type="NCBI Taxonomy" id="3129233"/>
    <lineage>
        <taxon>Bacteria</taxon>
        <taxon>Bacillati</taxon>
        <taxon>Actinomycetota</taxon>
        <taxon>Actinomycetes</taxon>
        <taxon>Pseudonocardiales</taxon>
        <taxon>Pseudonocardiaceae</taxon>
        <taxon>Actinomycetospora</taxon>
    </lineage>
</organism>
<name>A0ABU8MSY0_9PSEU</name>
<sequence>MAERAPGTGDDDPAPTAAPGLAAPTTAVRPGPPPPPHRAVLERLAGTDGLVVTGLDDEHRAALVDGLRADGRRVRVLAPTPADAQAWRERLGETPLRPHRVAAGVVGTVEEIAAQLAAAPQDAWLSELLGPDDPLDPPTATGPTPPLDASELAALRRLLVAEHGERTLDPARRHQVLPPPAELPPEPHVEQLAAELLDVAGPAGSLAREMARPLIAALAGLPPDAAPALDPVLRRIDETVIGLGPAGEDAAWARATVDAVLDGRAAAAWSRAAAALATVGDVAEHDRGSGPAQVRVTDETLEPGPAADAFEAYADFLAAGGSPRRMFKSDQQRAVESALPALAVNRVDPLTAEGARAVAHHLRLRVIEATVADALAPLGRVVRPAEQRALMVHRLLSLQELGRRIGHVLDAVGRLRGLLVGLPADVRPPTDSLPAVGRVVATGRRLTSRPSADLARRELGEVLARLADGALPAEQAPELRATIAALRRLDVDGYAVAAEGVDAARVEQRELRRSDALAARLAEWPALLEALDADTSDETWAPRERRWAAAWSHRRAAAWLARQAPVDSVVTVPALDHADGADGADLLVVGPLRDEVPPGIEVPDRVADLPGHPDDGRRLLVLPLPAAPPA</sequence>
<dbReference type="Proteomes" id="UP001385809">
    <property type="component" value="Unassembled WGS sequence"/>
</dbReference>
<comment type="caution">
    <text evidence="2">The sequence shown here is derived from an EMBL/GenBank/DDBJ whole genome shotgun (WGS) entry which is preliminary data.</text>
</comment>
<protein>
    <submittedName>
        <fullName evidence="2">Uncharacterized protein</fullName>
    </submittedName>
</protein>
<proteinExistence type="predicted"/>
<evidence type="ECO:0000313" key="3">
    <source>
        <dbReference type="Proteomes" id="UP001385809"/>
    </source>
</evidence>